<dbReference type="PATRIC" id="fig|749414.3.peg.8807"/>
<reference evidence="2 3" key="1">
    <citation type="journal article" date="2010" name="J. Bacteriol.">
        <title>Genome sequence of the milbemycin-producing bacterium Streptomyces bingchenggensis.</title>
        <authorList>
            <person name="Wang X.J."/>
            <person name="Yan Y.J."/>
            <person name="Zhang B."/>
            <person name="An J."/>
            <person name="Wang J.J."/>
            <person name="Tian J."/>
            <person name="Jiang L."/>
            <person name="Chen Y.H."/>
            <person name="Huang S.X."/>
            <person name="Yin M."/>
            <person name="Zhang J."/>
            <person name="Gao A.L."/>
            <person name="Liu C.X."/>
            <person name="Zhu Z.X."/>
            <person name="Xiang W.S."/>
        </authorList>
    </citation>
    <scope>NUCLEOTIDE SEQUENCE [LARGE SCALE GENOMIC DNA]</scope>
    <source>
        <strain evidence="2 3">BCW-1</strain>
    </source>
</reference>
<organism evidence="2 3">
    <name type="scientific">Streptomyces bingchenggensis (strain BCW-1)</name>
    <dbReference type="NCBI Taxonomy" id="749414"/>
    <lineage>
        <taxon>Bacteria</taxon>
        <taxon>Bacillati</taxon>
        <taxon>Actinomycetota</taxon>
        <taxon>Actinomycetes</taxon>
        <taxon>Kitasatosporales</taxon>
        <taxon>Streptomycetaceae</taxon>
        <taxon>Streptomyces</taxon>
    </lineage>
</organism>
<evidence type="ECO:0000256" key="1">
    <source>
        <dbReference type="SAM" id="Phobius"/>
    </source>
</evidence>
<keyword evidence="3" id="KW-1185">Reference proteome</keyword>
<keyword evidence="1" id="KW-1133">Transmembrane helix</keyword>
<sequence>MFMTDVNDEGVAATRIPADIARPDRVLGPLTARQTGILAAAALALYGAYWIVRPVMAPLPYLVMIVPVAGVVTAIALGAREGIGLDRFLLAALAHARTFKRRVDAPEGVPALPDIVNARLAQAAGPMPAAVRMPCTGVSAVGVLNVRGRGRAALATCSTVNFDLRSGAEQQGVVAAFARWLNSLTGPTQILVRCHRTDLTPLADQLYHHAPALPHPALEQAARAHADYLAGLAAGGGLLTRQVVLVAREEAARHQPRSAAGGSRAIQRIHEAARALAPAEISVIPLRADETAALITAACNPDSPTRPVGTEVEGDDA</sequence>
<evidence type="ECO:0008006" key="4">
    <source>
        <dbReference type="Google" id="ProtNLM"/>
    </source>
</evidence>
<proteinExistence type="predicted"/>
<accession>D7BUD2</accession>
<gene>
    <name evidence="2" type="ordered locus">SBI_08563</name>
</gene>
<feature type="transmembrane region" description="Helical" evidence="1">
    <location>
        <begin position="35"/>
        <end position="52"/>
    </location>
</feature>
<dbReference type="KEGG" id="sbh:SBI_08563"/>
<dbReference type="STRING" id="749414.SBI_08563"/>
<dbReference type="AlphaFoldDB" id="D7BUD2"/>
<dbReference type="HOGENOM" id="CLU_060481_0_0_11"/>
<evidence type="ECO:0000313" key="3">
    <source>
        <dbReference type="Proteomes" id="UP000000377"/>
    </source>
</evidence>
<keyword evidence="1" id="KW-0812">Transmembrane</keyword>
<dbReference type="EMBL" id="CP002047">
    <property type="protein sequence ID" value="ADI11681.1"/>
    <property type="molecule type" value="Genomic_DNA"/>
</dbReference>
<dbReference type="Proteomes" id="UP000000377">
    <property type="component" value="Chromosome"/>
</dbReference>
<feature type="transmembrane region" description="Helical" evidence="1">
    <location>
        <begin position="58"/>
        <end position="79"/>
    </location>
</feature>
<dbReference type="Pfam" id="PF12666">
    <property type="entry name" value="PrgI"/>
    <property type="match status" value="1"/>
</dbReference>
<name>D7BUD2_STRBB</name>
<dbReference type="InterPro" id="IPR024414">
    <property type="entry name" value="Uncharacterised_PrgI"/>
</dbReference>
<evidence type="ECO:0000313" key="2">
    <source>
        <dbReference type="EMBL" id="ADI11681.1"/>
    </source>
</evidence>
<protein>
    <recommendedName>
        <fullName evidence="4">PrgI family protein</fullName>
    </recommendedName>
</protein>
<dbReference type="eggNOG" id="ENOG502Z84P">
    <property type="taxonomic scope" value="Bacteria"/>
</dbReference>
<keyword evidence="1" id="KW-0472">Membrane</keyword>